<organism evidence="1 2">
    <name type="scientific">Apibacter muscae</name>
    <dbReference type="NCBI Taxonomy" id="2509004"/>
    <lineage>
        <taxon>Bacteria</taxon>
        <taxon>Pseudomonadati</taxon>
        <taxon>Bacteroidota</taxon>
        <taxon>Flavobacteriia</taxon>
        <taxon>Flavobacteriales</taxon>
        <taxon>Weeksellaceae</taxon>
        <taxon>Apibacter</taxon>
    </lineage>
</organism>
<dbReference type="RefSeq" id="WP_146263020.1">
    <property type="nucleotide sequence ID" value="NZ_SELG01000041.1"/>
</dbReference>
<proteinExistence type="predicted"/>
<dbReference type="OrthoDB" id="1202013at2"/>
<sequence>MKKIIFIFFTVSSYFSIGQVNSDECRKFTIGEFNNINNENLTLNSVIIRNKNKQLEIVNGIKSNKNIRWLNDCDYILFFDKKEAKKDPFKKFINDNGGISISPEKIEGNTLYYKSYYFDGKRGVKGSGKLIKTSSNPEFR</sequence>
<evidence type="ECO:0000313" key="2">
    <source>
        <dbReference type="Proteomes" id="UP000319499"/>
    </source>
</evidence>
<comment type="caution">
    <text evidence="1">The sequence shown here is derived from an EMBL/GenBank/DDBJ whole genome shotgun (WGS) entry which is preliminary data.</text>
</comment>
<dbReference type="Proteomes" id="UP000319499">
    <property type="component" value="Unassembled WGS sequence"/>
</dbReference>
<reference evidence="1 2" key="1">
    <citation type="submission" date="2019-02" db="EMBL/GenBank/DDBJ databases">
        <title>Apibacter muscae sp. nov.: a novel member of the house fly microbiota.</title>
        <authorList>
            <person name="Park R."/>
        </authorList>
    </citation>
    <scope>NUCLEOTIDE SEQUENCE [LARGE SCALE GENOMIC DNA]</scope>
    <source>
        <strain evidence="1 2">AL1</strain>
    </source>
</reference>
<keyword evidence="2" id="KW-1185">Reference proteome</keyword>
<protein>
    <submittedName>
        <fullName evidence="1">Uncharacterized protein</fullName>
    </submittedName>
</protein>
<evidence type="ECO:0000313" key="1">
    <source>
        <dbReference type="EMBL" id="TWP26600.1"/>
    </source>
</evidence>
<dbReference type="EMBL" id="SELH01000025">
    <property type="protein sequence ID" value="TWP26600.1"/>
    <property type="molecule type" value="Genomic_DNA"/>
</dbReference>
<name>A0A563D8U3_9FLAO</name>
<accession>A0A563D8U3</accession>
<gene>
    <name evidence="1" type="ORF">ETU09_08540</name>
</gene>
<dbReference type="AlphaFoldDB" id="A0A563D8U3"/>